<feature type="region of interest" description="Disordered" evidence="1">
    <location>
        <begin position="88"/>
        <end position="116"/>
    </location>
</feature>
<feature type="transmembrane region" description="Helical" evidence="2">
    <location>
        <begin position="227"/>
        <end position="247"/>
    </location>
</feature>
<keyword evidence="2" id="KW-1133">Transmembrane helix</keyword>
<dbReference type="Proteomes" id="UP000011014">
    <property type="component" value="Unassembled WGS sequence"/>
</dbReference>
<keyword evidence="2" id="KW-0812">Transmembrane</keyword>
<feature type="compositionally biased region" description="Basic and acidic residues" evidence="1">
    <location>
        <begin position="101"/>
        <end position="114"/>
    </location>
</feature>
<protein>
    <submittedName>
        <fullName evidence="4">Uncharacterized protein</fullName>
    </submittedName>
</protein>
<gene>
    <name evidence="4" type="ORF">GSOID_T00027499001</name>
</gene>
<sequence>MKLFFGQLLVSAALAQQNATQEEEGRKVPNRTPLQRLETLQRFGAEWSEANLSENQAQRWVAKINANSERMRKRYSICGWFDVDIPHGGPNPENSSRKRRQAENEKAEATDTVKEASVAPVESEDDLLAIRYDQNNPLVGLHQIFTGYKKWAERYIADCHLQPDRQVARAAHWEAKLKDLDSWCIFNCSILKCLYNNILAAYRFYLEESGVHDVLVTMLGDLMPSSFGAFFFTAGKLYIAFAVSLFASKMMKRHDAVTNFHKAELAKKKTTEKLDNSSSKSPKPTKLKFNENFNQQENSRKSDFSEDEILN</sequence>
<feature type="signal peptide" evidence="3">
    <location>
        <begin position="1"/>
        <end position="15"/>
    </location>
</feature>
<keyword evidence="3" id="KW-0732">Signal</keyword>
<evidence type="ECO:0000256" key="3">
    <source>
        <dbReference type="SAM" id="SignalP"/>
    </source>
</evidence>
<organism evidence="4">
    <name type="scientific">Oikopleura dioica</name>
    <name type="common">Tunicate</name>
    <dbReference type="NCBI Taxonomy" id="34765"/>
    <lineage>
        <taxon>Eukaryota</taxon>
        <taxon>Metazoa</taxon>
        <taxon>Chordata</taxon>
        <taxon>Tunicata</taxon>
        <taxon>Appendicularia</taxon>
        <taxon>Copelata</taxon>
        <taxon>Oikopleuridae</taxon>
        <taxon>Oikopleura</taxon>
    </lineage>
</organism>
<feature type="region of interest" description="Disordered" evidence="1">
    <location>
        <begin position="268"/>
        <end position="311"/>
    </location>
</feature>
<dbReference type="EMBL" id="FN654661">
    <property type="protein sequence ID" value="CBY35670.1"/>
    <property type="molecule type" value="Genomic_DNA"/>
</dbReference>
<dbReference type="AlphaFoldDB" id="E4YJK9"/>
<proteinExistence type="predicted"/>
<name>E4YJK9_OIKDI</name>
<evidence type="ECO:0000256" key="2">
    <source>
        <dbReference type="SAM" id="Phobius"/>
    </source>
</evidence>
<feature type="chain" id="PRO_5013402200" evidence="3">
    <location>
        <begin position="16"/>
        <end position="311"/>
    </location>
</feature>
<reference evidence="4" key="1">
    <citation type="journal article" date="2010" name="Science">
        <title>Plasticity of animal genome architecture unmasked by rapid evolution of a pelagic tunicate.</title>
        <authorList>
            <person name="Denoeud F."/>
            <person name="Henriet S."/>
            <person name="Mungpakdee S."/>
            <person name="Aury J.M."/>
            <person name="Da Silva C."/>
            <person name="Brinkmann H."/>
            <person name="Mikhaleva J."/>
            <person name="Olsen L.C."/>
            <person name="Jubin C."/>
            <person name="Canestro C."/>
            <person name="Bouquet J.M."/>
            <person name="Danks G."/>
            <person name="Poulain J."/>
            <person name="Campsteijn C."/>
            <person name="Adamski M."/>
            <person name="Cross I."/>
            <person name="Yadetie F."/>
            <person name="Muffato M."/>
            <person name="Louis A."/>
            <person name="Butcher S."/>
            <person name="Tsagkogeorga G."/>
            <person name="Konrad A."/>
            <person name="Singh S."/>
            <person name="Jensen M.F."/>
            <person name="Cong E.H."/>
            <person name="Eikeseth-Otteraa H."/>
            <person name="Noel B."/>
            <person name="Anthouard V."/>
            <person name="Porcel B.M."/>
            <person name="Kachouri-Lafond R."/>
            <person name="Nishino A."/>
            <person name="Ugolini M."/>
            <person name="Chourrout P."/>
            <person name="Nishida H."/>
            <person name="Aasland R."/>
            <person name="Huzurbazar S."/>
            <person name="Westhof E."/>
            <person name="Delsuc F."/>
            <person name="Lehrach H."/>
            <person name="Reinhardt R."/>
            <person name="Weissenbach J."/>
            <person name="Roy S.W."/>
            <person name="Artiguenave F."/>
            <person name="Postlethwait J.H."/>
            <person name="Manak J.R."/>
            <person name="Thompson E.M."/>
            <person name="Jaillon O."/>
            <person name="Du Pasquier L."/>
            <person name="Boudinot P."/>
            <person name="Liberles D.A."/>
            <person name="Volff J.N."/>
            <person name="Philippe H."/>
            <person name="Lenhard B."/>
            <person name="Roest Crollius H."/>
            <person name="Wincker P."/>
            <person name="Chourrout D."/>
        </authorList>
    </citation>
    <scope>NUCLEOTIDE SEQUENCE [LARGE SCALE GENOMIC DNA]</scope>
</reference>
<evidence type="ECO:0000313" key="4">
    <source>
        <dbReference type="EMBL" id="CBY35670.1"/>
    </source>
</evidence>
<evidence type="ECO:0000256" key="1">
    <source>
        <dbReference type="SAM" id="MobiDB-lite"/>
    </source>
</evidence>
<accession>E4YJK9</accession>
<keyword evidence="2" id="KW-0472">Membrane</keyword>